<dbReference type="InterPro" id="IPR029058">
    <property type="entry name" value="AB_hydrolase_fold"/>
</dbReference>
<evidence type="ECO:0000313" key="2">
    <source>
        <dbReference type="Proteomes" id="UP001228905"/>
    </source>
</evidence>
<dbReference type="Gene3D" id="3.40.50.1820">
    <property type="entry name" value="alpha/beta hydrolase"/>
    <property type="match status" value="1"/>
</dbReference>
<proteinExistence type="predicted"/>
<dbReference type="SUPFAM" id="SSF53474">
    <property type="entry name" value="alpha/beta-Hydrolases"/>
    <property type="match status" value="1"/>
</dbReference>
<protein>
    <submittedName>
        <fullName evidence="1">Uncharacterized protein</fullName>
    </submittedName>
</protein>
<keyword evidence="2" id="KW-1185">Reference proteome</keyword>
<name>A0ABU0ISG9_9CAUL</name>
<comment type="caution">
    <text evidence="1">The sequence shown here is derived from an EMBL/GenBank/DDBJ whole genome shotgun (WGS) entry which is preliminary data.</text>
</comment>
<sequence length="642" mass="69393">MDPLLTEIAHTEADRIAAAIAALSPADAPSGIVYNPLLHTLDDPKFGRREPLDLGLDELFQVLFELRLCTRHGAPPPETDALRAAAADAVRAGEVPVMLVDCDFQAVSAAAIKRFLAGARREGTLDLADIDPARVLETRRVTFGRPLVGLVPDGAEVVFSFDPAWRFSNTGAALSDLIFDPGDGQGPRPVGPDGRLAAAYDQPGEKTLTLTCRHAGGEAVTRSTLTVKAVGLPPPSEPPIPIEGTWGETRVKGTMKVYLAPGRTAIKRPLFMWTGFDTGTTQLGGAGPMAFWDARAEDFLADDPIGDLLEECRKAGWDIVIVEFGNSRAPIQANADMVANGIRLINRRPGKDQPGVIVTGSMGGLVARYALLVLEAEEPGPNIAKALFLDSPFMGAVVPMAVQYALDFLADKIEEARRRRDEVLDSPGARQMLRQKYRSGWGDQREPLPDKAFNDLQQEFRLLGGWPKQTELYAAVNGDGEGKGQMKDDGKTELKAQDLMLSCERRSGPEWKASAVLRAAPNFPTWKDDGFEILWISRVGKLNWRAVTSRTLPWDTCPGGSYGFVKAFADGGWTSKDLQAGTTCFVPTLSALAVRIIDDLYMKAPPAKDTPFKAILTSSGNTAHASLTPAITAWFRQLLGAP</sequence>
<dbReference type="EMBL" id="JAUSVS010000005">
    <property type="protein sequence ID" value="MDQ0464945.1"/>
    <property type="molecule type" value="Genomic_DNA"/>
</dbReference>
<organism evidence="1 2">
    <name type="scientific">Caulobacter ginsengisoli</name>
    <dbReference type="NCBI Taxonomy" id="400775"/>
    <lineage>
        <taxon>Bacteria</taxon>
        <taxon>Pseudomonadati</taxon>
        <taxon>Pseudomonadota</taxon>
        <taxon>Alphaproteobacteria</taxon>
        <taxon>Caulobacterales</taxon>
        <taxon>Caulobacteraceae</taxon>
        <taxon>Caulobacter</taxon>
    </lineage>
</organism>
<dbReference type="RefSeq" id="WP_307349969.1">
    <property type="nucleotide sequence ID" value="NZ_JAUSVS010000005.1"/>
</dbReference>
<accession>A0ABU0ISG9</accession>
<dbReference type="Proteomes" id="UP001228905">
    <property type="component" value="Unassembled WGS sequence"/>
</dbReference>
<gene>
    <name evidence="1" type="ORF">QO010_002729</name>
</gene>
<evidence type="ECO:0000313" key="1">
    <source>
        <dbReference type="EMBL" id="MDQ0464945.1"/>
    </source>
</evidence>
<reference evidence="1 2" key="1">
    <citation type="submission" date="2023-07" db="EMBL/GenBank/DDBJ databases">
        <title>Genomic Encyclopedia of Type Strains, Phase IV (KMG-IV): sequencing the most valuable type-strain genomes for metagenomic binning, comparative biology and taxonomic classification.</title>
        <authorList>
            <person name="Goeker M."/>
        </authorList>
    </citation>
    <scope>NUCLEOTIDE SEQUENCE [LARGE SCALE GENOMIC DNA]</scope>
    <source>
        <strain evidence="1 2">DSM 18695</strain>
    </source>
</reference>